<evidence type="ECO:0000256" key="1">
    <source>
        <dbReference type="SAM" id="Phobius"/>
    </source>
</evidence>
<organism evidence="2 3">
    <name type="scientific">Pannus brasiliensis CCIBt3594</name>
    <dbReference type="NCBI Taxonomy" id="1427578"/>
    <lineage>
        <taxon>Bacteria</taxon>
        <taxon>Bacillati</taxon>
        <taxon>Cyanobacteriota</taxon>
        <taxon>Cyanophyceae</taxon>
        <taxon>Oscillatoriophycideae</taxon>
        <taxon>Chroococcales</taxon>
        <taxon>Microcystaceae</taxon>
        <taxon>Pannus</taxon>
    </lineage>
</organism>
<evidence type="ECO:0000313" key="2">
    <source>
        <dbReference type="EMBL" id="MEG3436283.1"/>
    </source>
</evidence>
<name>A0AAW9QSI9_9CHRO</name>
<accession>A0AAW9QSI9</accession>
<keyword evidence="1" id="KW-1133">Transmembrane helix</keyword>
<protein>
    <recommendedName>
        <fullName evidence="4">Glucose-inhibited division protein A</fullName>
    </recommendedName>
</protein>
<keyword evidence="1" id="KW-0472">Membrane</keyword>
<comment type="caution">
    <text evidence="2">The sequence shown here is derived from an EMBL/GenBank/DDBJ whole genome shotgun (WGS) entry which is preliminary data.</text>
</comment>
<feature type="transmembrane region" description="Helical" evidence="1">
    <location>
        <begin position="6"/>
        <end position="25"/>
    </location>
</feature>
<sequence>MNTGKIVAIITGAISIAIAVAYLVLVQILDSRGAMLPAPIEVIFPFSL</sequence>
<keyword evidence="3" id="KW-1185">Reference proteome</keyword>
<dbReference type="RefSeq" id="WP_332863737.1">
    <property type="nucleotide sequence ID" value="NZ_JBAFSM010000005.1"/>
</dbReference>
<dbReference type="Proteomes" id="UP001328733">
    <property type="component" value="Unassembled WGS sequence"/>
</dbReference>
<dbReference type="EMBL" id="JBAFSM010000005">
    <property type="protein sequence ID" value="MEG3436283.1"/>
    <property type="molecule type" value="Genomic_DNA"/>
</dbReference>
<evidence type="ECO:0000313" key="3">
    <source>
        <dbReference type="Proteomes" id="UP001328733"/>
    </source>
</evidence>
<gene>
    <name evidence="2" type="ORF">V0288_04055</name>
</gene>
<dbReference type="AlphaFoldDB" id="A0AAW9QSI9"/>
<reference evidence="2 3" key="1">
    <citation type="submission" date="2024-01" db="EMBL/GenBank/DDBJ databases">
        <title>Genomic insights into the taxonomy and metabolism of the cyanobacterium Pannus brasiliensis CCIBt3594.</title>
        <authorList>
            <person name="Machado M."/>
            <person name="Botero N.B."/>
            <person name="Andreote A.P.D."/>
            <person name="Feitosa A.M.T."/>
            <person name="Popin R."/>
            <person name="Sivonen K."/>
            <person name="Fiore M.F."/>
        </authorList>
    </citation>
    <scope>NUCLEOTIDE SEQUENCE [LARGE SCALE GENOMIC DNA]</scope>
    <source>
        <strain evidence="2 3">CCIBt3594</strain>
    </source>
</reference>
<proteinExistence type="predicted"/>
<evidence type="ECO:0008006" key="4">
    <source>
        <dbReference type="Google" id="ProtNLM"/>
    </source>
</evidence>
<keyword evidence="1" id="KW-0812">Transmembrane</keyword>